<comment type="caution">
    <text evidence="13">The sequence shown here is derived from an EMBL/GenBank/DDBJ whole genome shotgun (WGS) entry which is preliminary data.</text>
</comment>
<dbReference type="GO" id="GO:0004132">
    <property type="term" value="F:dCMP deaminase activity"/>
    <property type="evidence" value="ECO:0007669"/>
    <property type="project" value="UniProtKB-EC"/>
</dbReference>
<dbReference type="EC" id="3.5.4.12" evidence="8"/>
<dbReference type="InterPro" id="IPR016193">
    <property type="entry name" value="Cytidine_deaminase-like"/>
</dbReference>
<organism evidence="13 14">
    <name type="scientific">Pseudolycoriella hygida</name>
    <dbReference type="NCBI Taxonomy" id="35572"/>
    <lineage>
        <taxon>Eukaryota</taxon>
        <taxon>Metazoa</taxon>
        <taxon>Ecdysozoa</taxon>
        <taxon>Arthropoda</taxon>
        <taxon>Hexapoda</taxon>
        <taxon>Insecta</taxon>
        <taxon>Pterygota</taxon>
        <taxon>Neoptera</taxon>
        <taxon>Endopterygota</taxon>
        <taxon>Diptera</taxon>
        <taxon>Nematocera</taxon>
        <taxon>Sciaroidea</taxon>
        <taxon>Sciaridae</taxon>
        <taxon>Pseudolycoriella</taxon>
    </lineage>
</organism>
<dbReference type="InterPro" id="IPR015517">
    <property type="entry name" value="dCMP_deaminase-rel"/>
</dbReference>
<dbReference type="PROSITE" id="PS00903">
    <property type="entry name" value="CYT_DCMP_DEAMINASES_1"/>
    <property type="match status" value="2"/>
</dbReference>
<dbReference type="InterPro" id="IPR016192">
    <property type="entry name" value="APOBEC/CMP_deaminase_Zn-bd"/>
</dbReference>
<sequence length="328" mass="37102">MKRMTWDEYYMANAFLAALRSKDPATKVGACIVNQDKKIVGLGYNGFPIGCSDDEFPWSKNSEDPFHTKYLYVCHAEVNAILNKNSVDTKGCHIYVALFPCNECTKLIIQSRIKKVIYFSDKYADKPSVIASKKLLDAAGVEYVKFTSTTLNQRIDLNFCDINDNNENSEKPKYLCWTDYFMSIAVLASHRSNVPSAREGACIINAENKIVGIGYYGLPIGCDYDDFTCSSTLDRNLYFCHAELNAIANKNCESVKNCTIYVTQFPCCECAKILIQSGIKKIFYLNDENFESTDSKAACRMFDAVKIEYTRHKMLTNEVVIDFDAVNK</sequence>
<evidence type="ECO:0000256" key="1">
    <source>
        <dbReference type="ARBA" id="ARBA00001947"/>
    </source>
</evidence>
<keyword evidence="5" id="KW-0378">Hydrolase</keyword>
<keyword evidence="6" id="KW-0862">Zinc</keyword>
<comment type="similarity">
    <text evidence="2">Belongs to the cytidine and deoxycytidylate deaminase family.</text>
</comment>
<evidence type="ECO:0000256" key="10">
    <source>
        <dbReference type="ARBA" id="ARBA00052978"/>
    </source>
</evidence>
<dbReference type="Gene3D" id="3.40.140.10">
    <property type="entry name" value="Cytidine Deaminase, domain 2"/>
    <property type="match status" value="2"/>
</dbReference>
<evidence type="ECO:0000313" key="14">
    <source>
        <dbReference type="Proteomes" id="UP001151699"/>
    </source>
</evidence>
<keyword evidence="4" id="KW-0545">Nucleotide biosynthesis</keyword>
<evidence type="ECO:0000259" key="12">
    <source>
        <dbReference type="PROSITE" id="PS51747"/>
    </source>
</evidence>
<dbReference type="SUPFAM" id="SSF53927">
    <property type="entry name" value="Cytidine deaminase-like"/>
    <property type="match status" value="2"/>
</dbReference>
<reference evidence="13" key="1">
    <citation type="submission" date="2022-07" db="EMBL/GenBank/DDBJ databases">
        <authorList>
            <person name="Trinca V."/>
            <person name="Uliana J.V.C."/>
            <person name="Torres T.T."/>
            <person name="Ward R.J."/>
            <person name="Monesi N."/>
        </authorList>
    </citation>
    <scope>NUCLEOTIDE SEQUENCE</scope>
    <source>
        <strain evidence="13">HSMRA1968</strain>
        <tissue evidence="13">Whole embryos</tissue>
    </source>
</reference>
<dbReference type="InterPro" id="IPR002125">
    <property type="entry name" value="CMP_dCMP_dom"/>
</dbReference>
<dbReference type="GO" id="GO:0008270">
    <property type="term" value="F:zinc ion binding"/>
    <property type="evidence" value="ECO:0007669"/>
    <property type="project" value="InterPro"/>
</dbReference>
<evidence type="ECO:0000256" key="3">
    <source>
        <dbReference type="ARBA" id="ARBA00022723"/>
    </source>
</evidence>
<dbReference type="EMBL" id="WJQU01000001">
    <property type="protein sequence ID" value="KAJ6648906.1"/>
    <property type="molecule type" value="Genomic_DNA"/>
</dbReference>
<dbReference type="PANTHER" id="PTHR11086">
    <property type="entry name" value="DEOXYCYTIDYLATE DEAMINASE-RELATED"/>
    <property type="match status" value="1"/>
</dbReference>
<feature type="domain" description="CMP/dCMP-type deaminase" evidence="12">
    <location>
        <begin position="176"/>
        <end position="302"/>
    </location>
</feature>
<comment type="catalytic activity">
    <reaction evidence="10">
        <text>dCMP + H2O + H(+) = dUMP + NH4(+)</text>
        <dbReference type="Rhea" id="RHEA:22924"/>
        <dbReference type="ChEBI" id="CHEBI:15377"/>
        <dbReference type="ChEBI" id="CHEBI:15378"/>
        <dbReference type="ChEBI" id="CHEBI:28938"/>
        <dbReference type="ChEBI" id="CHEBI:57566"/>
        <dbReference type="ChEBI" id="CHEBI:246422"/>
        <dbReference type="EC" id="3.5.4.12"/>
    </reaction>
</comment>
<evidence type="ECO:0000313" key="13">
    <source>
        <dbReference type="EMBL" id="KAJ6648906.1"/>
    </source>
</evidence>
<proteinExistence type="inferred from homology"/>
<evidence type="ECO:0000256" key="9">
    <source>
        <dbReference type="ARBA" id="ARBA00041763"/>
    </source>
</evidence>
<dbReference type="GO" id="GO:0005737">
    <property type="term" value="C:cytoplasm"/>
    <property type="evidence" value="ECO:0007669"/>
    <property type="project" value="TreeGrafter"/>
</dbReference>
<evidence type="ECO:0000256" key="2">
    <source>
        <dbReference type="ARBA" id="ARBA00006576"/>
    </source>
</evidence>
<accession>A0A9Q0NFU4</accession>
<feature type="domain" description="CMP/dCMP-type deaminase" evidence="12">
    <location>
        <begin position="5"/>
        <end position="143"/>
    </location>
</feature>
<gene>
    <name evidence="13" type="primary">Dctd</name>
    <name evidence="13" type="ORF">Bhyg_04138</name>
</gene>
<protein>
    <recommendedName>
        <fullName evidence="11">Probable deoxycytidylate deaminase</fullName>
        <ecNumber evidence="8">3.5.4.12</ecNumber>
    </recommendedName>
    <alternativeName>
        <fullName evidence="9">dCMP deaminase</fullName>
    </alternativeName>
</protein>
<evidence type="ECO:0000256" key="4">
    <source>
        <dbReference type="ARBA" id="ARBA00022727"/>
    </source>
</evidence>
<dbReference type="FunFam" id="3.40.140.10:FF:000021">
    <property type="entry name" value="Deoxycytidylate deaminase"/>
    <property type="match status" value="1"/>
</dbReference>
<dbReference type="Pfam" id="PF00383">
    <property type="entry name" value="dCMP_cyt_deam_1"/>
    <property type="match status" value="2"/>
</dbReference>
<dbReference type="AlphaFoldDB" id="A0A9Q0NFU4"/>
<dbReference type="PANTHER" id="PTHR11086:SF18">
    <property type="entry name" value="DEOXYCYTIDYLATE DEAMINASE"/>
    <property type="match status" value="1"/>
</dbReference>
<evidence type="ECO:0000256" key="5">
    <source>
        <dbReference type="ARBA" id="ARBA00022801"/>
    </source>
</evidence>
<dbReference type="PROSITE" id="PS51747">
    <property type="entry name" value="CYT_DCMP_DEAMINASES_2"/>
    <property type="match status" value="2"/>
</dbReference>
<dbReference type="CDD" id="cd01286">
    <property type="entry name" value="deoxycytidylate_deaminase"/>
    <property type="match status" value="1"/>
</dbReference>
<evidence type="ECO:0000256" key="11">
    <source>
        <dbReference type="ARBA" id="ARBA00071625"/>
    </source>
</evidence>
<keyword evidence="3" id="KW-0479">Metal-binding</keyword>
<dbReference type="OrthoDB" id="6710946at2759"/>
<name>A0A9Q0NFU4_9DIPT</name>
<evidence type="ECO:0000256" key="7">
    <source>
        <dbReference type="ARBA" id="ARBA00037036"/>
    </source>
</evidence>
<dbReference type="GO" id="GO:0009165">
    <property type="term" value="P:nucleotide biosynthetic process"/>
    <property type="evidence" value="ECO:0007669"/>
    <property type="project" value="UniProtKB-KW"/>
</dbReference>
<evidence type="ECO:0000256" key="6">
    <source>
        <dbReference type="ARBA" id="ARBA00022833"/>
    </source>
</evidence>
<comment type="function">
    <text evidence="7">Supplies the nucleotide substrate for thymidylate synthetase.</text>
</comment>
<dbReference type="InterPro" id="IPR035105">
    <property type="entry name" value="Deoxycytidylate_deaminase_dom"/>
</dbReference>
<keyword evidence="14" id="KW-1185">Reference proteome</keyword>
<dbReference type="Proteomes" id="UP001151699">
    <property type="component" value="Chromosome A"/>
</dbReference>
<comment type="cofactor">
    <cofactor evidence="1">
        <name>Zn(2+)</name>
        <dbReference type="ChEBI" id="CHEBI:29105"/>
    </cofactor>
</comment>
<evidence type="ECO:0000256" key="8">
    <source>
        <dbReference type="ARBA" id="ARBA00038938"/>
    </source>
</evidence>